<feature type="active site" evidence="5">
    <location>
        <position position="250"/>
    </location>
</feature>
<dbReference type="PANTHER" id="PTHR10183:SF433">
    <property type="entry name" value="CALPAIN-A-RELATED"/>
    <property type="match status" value="1"/>
</dbReference>
<sequence length="695" mass="80200">FVFQFGEKGSDVKPSPSVVQDYFGLKVQCLSKGSLFQDPLFPAVNSTLFYSKPNLPTYKWKRPGVSICFFPSLQKFVENYLIINYFSQEICDCWLSVTIANLPSNPHLFELIVPDGQSFEENYAGIFHFRFWRYGRWVDVVIDDRLPTNQNELVYLHSSEKNEFWSALLHKAYAKIHGSYGALHSGNDVESLEDFTGGICEIYSLKLEVPDNLYTIMLKAYERSSLMTCSTPNVGGELQKRTPQGLLTRHSYSVTKVQYVEVDTPTLSGRVPLIRLRNPWGDVEWNGAWSDNWPEWNHISEKTKKELEMQQKSDGEFWISYTDLLQYLDRLRICNLHPDSLNPNVYKDDDSKLWKLYCFEGEWVRGSTAGGCQNYLETHWRNPQYRIKLAANLKNDSGNKCSVIIALMQKHRRSQRNIGVVKLGIGFEVFYLQDPDNLPKPLDQIFFLDNIAVAVTSNYIKSREVSRQFQLSPGEYCIVPSSYYPNEEGEFLLRVFTKEEINMEEYGEELEITKPAQSRVQVPKDSEKNLIKLATKSYAKFANGKEIDWVQLKEILDEELGQNLTGTGIISKALKLFSTTKGRNLKLLEKLSIIMHRQEWKLAVFESYDKAKTGYLEPFGLNEALKSAGFKLNNQVRNALCHRYASSDGRIRFDDFLMCAIKLDTLINNFRNKDPNNTNEAKFSLEEWVANIVYF</sequence>
<dbReference type="SUPFAM" id="SSF47473">
    <property type="entry name" value="EF-hand"/>
    <property type="match status" value="1"/>
</dbReference>
<dbReference type="eggNOG" id="KOG0045">
    <property type="taxonomic scope" value="Eukaryota"/>
</dbReference>
<dbReference type="SMART" id="SM00230">
    <property type="entry name" value="CysPc"/>
    <property type="match status" value="1"/>
</dbReference>
<dbReference type="Proteomes" id="UP000015103">
    <property type="component" value="Unassembled WGS sequence"/>
</dbReference>
<dbReference type="GO" id="GO:0004198">
    <property type="term" value="F:calcium-dependent cysteine-type endopeptidase activity"/>
    <property type="evidence" value="ECO:0007669"/>
    <property type="project" value="InterPro"/>
</dbReference>
<dbReference type="OMA" id="HAATFWI"/>
<dbReference type="EnsemblMetazoa" id="RPRC002326-RA">
    <property type="protein sequence ID" value="RPRC002326-PA"/>
    <property type="gene ID" value="RPRC002326"/>
</dbReference>
<keyword evidence="3" id="KW-0378">Hydrolase</keyword>
<dbReference type="Pfam" id="PF01067">
    <property type="entry name" value="Calpain_III"/>
    <property type="match status" value="1"/>
</dbReference>
<dbReference type="EMBL" id="ACPB03026553">
    <property type="status" value="NOT_ANNOTATED_CDS"/>
    <property type="molecule type" value="Genomic_DNA"/>
</dbReference>
<feature type="active site" evidence="5">
    <location>
        <position position="278"/>
    </location>
</feature>
<dbReference type="FunFam" id="2.60.120.380:FF:000002">
    <property type="entry name" value="calpain-3 isoform X1"/>
    <property type="match status" value="1"/>
</dbReference>
<dbReference type="Gene3D" id="2.60.120.380">
    <property type="match status" value="1"/>
</dbReference>
<evidence type="ECO:0000256" key="4">
    <source>
        <dbReference type="ARBA" id="ARBA00022807"/>
    </source>
</evidence>
<reference evidence="6" key="1">
    <citation type="submission" date="2015-05" db="UniProtKB">
        <authorList>
            <consortium name="EnsemblMetazoa"/>
        </authorList>
    </citation>
    <scope>IDENTIFICATION</scope>
</reference>
<dbReference type="FunCoup" id="T1HE54">
    <property type="interactions" value="165"/>
</dbReference>
<dbReference type="GO" id="GO:0006508">
    <property type="term" value="P:proteolysis"/>
    <property type="evidence" value="ECO:0007669"/>
    <property type="project" value="UniProtKB-KW"/>
</dbReference>
<dbReference type="InterPro" id="IPR038765">
    <property type="entry name" value="Papain-like_cys_pep_sf"/>
</dbReference>
<keyword evidence="4" id="KW-0788">Thiol protease</keyword>
<evidence type="ECO:0000256" key="1">
    <source>
        <dbReference type="ARBA" id="ARBA00007623"/>
    </source>
</evidence>
<dbReference type="SUPFAM" id="SSF49758">
    <property type="entry name" value="Calpain large subunit, middle domain (domain III)"/>
    <property type="match status" value="1"/>
</dbReference>
<comment type="similarity">
    <text evidence="1">Belongs to the peptidase C2 family.</text>
</comment>
<protein>
    <submittedName>
        <fullName evidence="6">Uncharacterized protein</fullName>
    </submittedName>
</protein>
<dbReference type="GO" id="GO:0005737">
    <property type="term" value="C:cytoplasm"/>
    <property type="evidence" value="ECO:0007669"/>
    <property type="project" value="TreeGrafter"/>
</dbReference>
<dbReference type="InterPro" id="IPR033883">
    <property type="entry name" value="C2_III"/>
</dbReference>
<dbReference type="VEuPathDB" id="VectorBase:RPRC002326"/>
<dbReference type="InterPro" id="IPR001300">
    <property type="entry name" value="Peptidase_C2_calpain_cat"/>
</dbReference>
<dbReference type="InterPro" id="IPR036213">
    <property type="entry name" value="Calpain_III_sf"/>
</dbReference>
<dbReference type="HOGENOM" id="CLU_010982_0_1_1"/>
<dbReference type="SUPFAM" id="SSF54001">
    <property type="entry name" value="Cysteine proteinases"/>
    <property type="match status" value="1"/>
</dbReference>
<dbReference type="Gene3D" id="3.90.70.10">
    <property type="entry name" value="Cysteine proteinases"/>
    <property type="match status" value="1"/>
</dbReference>
<dbReference type="InterPro" id="IPR011992">
    <property type="entry name" value="EF-hand-dom_pair"/>
</dbReference>
<feature type="active site" evidence="5">
    <location>
        <position position="93"/>
    </location>
</feature>
<dbReference type="FunFam" id="3.90.70.10:FF:000001">
    <property type="entry name" value="Calpain-1 catalytic subunit"/>
    <property type="match status" value="1"/>
</dbReference>
<dbReference type="STRING" id="13249.T1HE54"/>
<evidence type="ECO:0000256" key="5">
    <source>
        <dbReference type="PIRSR" id="PIRSR622684-1"/>
    </source>
</evidence>
<dbReference type="InterPro" id="IPR022683">
    <property type="entry name" value="Calpain_III"/>
</dbReference>
<dbReference type="AlphaFoldDB" id="T1HE54"/>
<dbReference type="InterPro" id="IPR022684">
    <property type="entry name" value="Calpain_cysteine_protease"/>
</dbReference>
<evidence type="ECO:0000313" key="7">
    <source>
        <dbReference type="Proteomes" id="UP000015103"/>
    </source>
</evidence>
<evidence type="ECO:0000256" key="3">
    <source>
        <dbReference type="ARBA" id="ARBA00022801"/>
    </source>
</evidence>
<dbReference type="Pfam" id="PF00648">
    <property type="entry name" value="Peptidase_C2"/>
    <property type="match status" value="1"/>
</dbReference>
<dbReference type="Gene3D" id="1.10.238.10">
    <property type="entry name" value="EF-hand"/>
    <property type="match status" value="1"/>
</dbReference>
<dbReference type="InterPro" id="IPR022682">
    <property type="entry name" value="Calpain_domain_III"/>
</dbReference>
<organism evidence="6 7">
    <name type="scientific">Rhodnius prolixus</name>
    <name type="common">Triatomid bug</name>
    <dbReference type="NCBI Taxonomy" id="13249"/>
    <lineage>
        <taxon>Eukaryota</taxon>
        <taxon>Metazoa</taxon>
        <taxon>Ecdysozoa</taxon>
        <taxon>Arthropoda</taxon>
        <taxon>Hexapoda</taxon>
        <taxon>Insecta</taxon>
        <taxon>Pterygota</taxon>
        <taxon>Neoptera</taxon>
        <taxon>Paraneoptera</taxon>
        <taxon>Hemiptera</taxon>
        <taxon>Heteroptera</taxon>
        <taxon>Panheteroptera</taxon>
        <taxon>Cimicomorpha</taxon>
        <taxon>Reduviidae</taxon>
        <taxon>Triatominae</taxon>
        <taxon>Rhodnius</taxon>
    </lineage>
</organism>
<evidence type="ECO:0000313" key="6">
    <source>
        <dbReference type="EnsemblMetazoa" id="RPRC002326-PA"/>
    </source>
</evidence>
<evidence type="ECO:0000256" key="2">
    <source>
        <dbReference type="ARBA" id="ARBA00022670"/>
    </source>
</evidence>
<dbReference type="PROSITE" id="PS50203">
    <property type="entry name" value="CALPAIN_CAT"/>
    <property type="match status" value="1"/>
</dbReference>
<keyword evidence="2" id="KW-0645">Protease</keyword>
<dbReference type="PANTHER" id="PTHR10183">
    <property type="entry name" value="CALPAIN"/>
    <property type="match status" value="1"/>
</dbReference>
<dbReference type="CDD" id="cd00044">
    <property type="entry name" value="CysPc"/>
    <property type="match status" value="1"/>
</dbReference>
<name>T1HE54_RHOPR</name>
<dbReference type="SMART" id="SM00720">
    <property type="entry name" value="calpain_III"/>
    <property type="match status" value="1"/>
</dbReference>
<accession>T1HE54</accession>
<proteinExistence type="inferred from homology"/>
<keyword evidence="7" id="KW-1185">Reference proteome</keyword>
<dbReference type="PRINTS" id="PR00704">
    <property type="entry name" value="CALPAIN"/>
</dbReference>
<dbReference type="CDD" id="cd00214">
    <property type="entry name" value="Calpain_III"/>
    <property type="match status" value="1"/>
</dbReference>
<dbReference type="InParanoid" id="T1HE54"/>